<protein>
    <submittedName>
        <fullName evidence="4">OstA family protein</fullName>
    </submittedName>
</protein>
<gene>
    <name evidence="4" type="ORF">HOC_12032</name>
</gene>
<dbReference type="GO" id="GO:0015920">
    <property type="term" value="P:lipopolysaccharide transport"/>
    <property type="evidence" value="ECO:0007669"/>
    <property type="project" value="TreeGrafter"/>
</dbReference>
<dbReference type="GO" id="GO:0009279">
    <property type="term" value="C:cell outer membrane"/>
    <property type="evidence" value="ECO:0007669"/>
    <property type="project" value="TreeGrafter"/>
</dbReference>
<dbReference type="EMBL" id="ARYL01000017">
    <property type="protein sequence ID" value="KDA02112.1"/>
    <property type="molecule type" value="Genomic_DNA"/>
</dbReference>
<evidence type="ECO:0000259" key="3">
    <source>
        <dbReference type="Pfam" id="PF03968"/>
    </source>
</evidence>
<evidence type="ECO:0000256" key="1">
    <source>
        <dbReference type="ARBA" id="ARBA00022729"/>
    </source>
</evidence>
<dbReference type="RefSeq" id="WP_035538865.1">
    <property type="nucleotide sequence ID" value="NZ_ARYL01000017.1"/>
</dbReference>
<dbReference type="GO" id="GO:0017089">
    <property type="term" value="F:glycolipid transfer activity"/>
    <property type="evidence" value="ECO:0007669"/>
    <property type="project" value="TreeGrafter"/>
</dbReference>
<dbReference type="Pfam" id="PF03968">
    <property type="entry name" value="LptD_N"/>
    <property type="match status" value="1"/>
</dbReference>
<dbReference type="GO" id="GO:0030288">
    <property type="term" value="C:outer membrane-bounded periplasmic space"/>
    <property type="evidence" value="ECO:0007669"/>
    <property type="project" value="TreeGrafter"/>
</dbReference>
<keyword evidence="1 2" id="KW-0732">Signal</keyword>
<dbReference type="STRING" id="1280953.HOC_12032"/>
<dbReference type="OrthoDB" id="7171889at2"/>
<organism evidence="4 5">
    <name type="scientific">Hyphomonas oceanitis SCH89</name>
    <dbReference type="NCBI Taxonomy" id="1280953"/>
    <lineage>
        <taxon>Bacteria</taxon>
        <taxon>Pseudomonadati</taxon>
        <taxon>Pseudomonadota</taxon>
        <taxon>Alphaproteobacteria</taxon>
        <taxon>Hyphomonadales</taxon>
        <taxon>Hyphomonadaceae</taxon>
        <taxon>Hyphomonas</taxon>
    </lineage>
</organism>
<dbReference type="InterPro" id="IPR052037">
    <property type="entry name" value="LPS_export_LptA"/>
</dbReference>
<evidence type="ECO:0000256" key="2">
    <source>
        <dbReference type="SAM" id="SignalP"/>
    </source>
</evidence>
<feature type="chain" id="PRO_5001577992" evidence="2">
    <location>
        <begin position="23"/>
        <end position="173"/>
    </location>
</feature>
<proteinExistence type="predicted"/>
<dbReference type="eggNOG" id="COG1934">
    <property type="taxonomic scope" value="Bacteria"/>
</dbReference>
<feature type="domain" description="Organic solvent tolerance-like N-terminal" evidence="3">
    <location>
        <begin position="32"/>
        <end position="145"/>
    </location>
</feature>
<accession>A0A059G5I9</accession>
<keyword evidence="5" id="KW-1185">Reference proteome</keyword>
<evidence type="ECO:0000313" key="4">
    <source>
        <dbReference type="EMBL" id="KDA02112.1"/>
    </source>
</evidence>
<dbReference type="Gene3D" id="2.60.450.10">
    <property type="entry name" value="Lipopolysaccharide (LPS) transport protein A like domain"/>
    <property type="match status" value="1"/>
</dbReference>
<comment type="caution">
    <text evidence="4">The sequence shown here is derived from an EMBL/GenBank/DDBJ whole genome shotgun (WGS) entry which is preliminary data.</text>
</comment>
<sequence length="173" mass="18268">MAILKLFGAALALSSLAAPAMAQISSEGGTIYIDSERTESLERERKVLLIGNVDIQQGTARLRADTVTIIFSGKAEGGESSGVGSGFGSIETMVAEGNVFYVTPELKAKGDRGVYDAAVDTITMTGHVALMRDRDVAEGQTLKMEVGRRRTTLDGGAGRTRMVIEPDQKTAGN</sequence>
<dbReference type="Proteomes" id="UP000024942">
    <property type="component" value="Unassembled WGS sequence"/>
</dbReference>
<dbReference type="PANTHER" id="PTHR36504">
    <property type="entry name" value="LIPOPOLYSACCHARIDE EXPORT SYSTEM PROTEIN LPTA"/>
    <property type="match status" value="1"/>
</dbReference>
<dbReference type="AlphaFoldDB" id="A0A059G5I9"/>
<feature type="signal peptide" evidence="2">
    <location>
        <begin position="1"/>
        <end position="22"/>
    </location>
</feature>
<dbReference type="InterPro" id="IPR005653">
    <property type="entry name" value="OstA-like_N"/>
</dbReference>
<name>A0A059G5I9_9PROT</name>
<dbReference type="PATRIC" id="fig|1280953.3.peg.2426"/>
<dbReference type="PANTHER" id="PTHR36504:SF1">
    <property type="entry name" value="LIPOPOLYSACCHARIDE EXPORT SYSTEM PROTEIN LPTA"/>
    <property type="match status" value="1"/>
</dbReference>
<evidence type="ECO:0000313" key="5">
    <source>
        <dbReference type="Proteomes" id="UP000024942"/>
    </source>
</evidence>
<reference evidence="4 5" key="1">
    <citation type="journal article" date="2014" name="Antonie Van Leeuwenhoek">
        <title>Hyphomonas beringensis sp. nov. and Hyphomonas chukchiensis sp. nov., isolated from surface seawater of the Bering Sea and Chukchi Sea.</title>
        <authorList>
            <person name="Li C."/>
            <person name="Lai Q."/>
            <person name="Li G."/>
            <person name="Dong C."/>
            <person name="Wang J."/>
            <person name="Liao Y."/>
            <person name="Shao Z."/>
        </authorList>
    </citation>
    <scope>NUCLEOTIDE SEQUENCE [LARGE SCALE GENOMIC DNA]</scope>
    <source>
        <strain evidence="4 5">SCH89</strain>
    </source>
</reference>